<feature type="domain" description="CdaR GGDEF-like" evidence="3">
    <location>
        <begin position="27"/>
        <end position="143"/>
    </location>
</feature>
<evidence type="ECO:0000313" key="5">
    <source>
        <dbReference type="Proteomes" id="UP000403266"/>
    </source>
</evidence>
<evidence type="ECO:0000259" key="3">
    <source>
        <dbReference type="Pfam" id="PF17853"/>
    </source>
</evidence>
<dbReference type="PANTHER" id="PTHR33744">
    <property type="entry name" value="CARBOHYDRATE DIACID REGULATOR"/>
    <property type="match status" value="1"/>
</dbReference>
<evidence type="ECO:0000313" key="4">
    <source>
        <dbReference type="EMBL" id="MPR29263.1"/>
    </source>
</evidence>
<evidence type="ECO:0000259" key="2">
    <source>
        <dbReference type="Pfam" id="PF13556"/>
    </source>
</evidence>
<dbReference type="EMBL" id="VOSK01000213">
    <property type="protein sequence ID" value="MPR29263.1"/>
    <property type="molecule type" value="Genomic_DNA"/>
</dbReference>
<organism evidence="4 5">
    <name type="scientific">Microvirga tunisiensis</name>
    <dbReference type="NCBI Taxonomy" id="2108360"/>
    <lineage>
        <taxon>Bacteria</taxon>
        <taxon>Pseudomonadati</taxon>
        <taxon>Pseudomonadota</taxon>
        <taxon>Alphaproteobacteria</taxon>
        <taxon>Hyphomicrobiales</taxon>
        <taxon>Methylobacteriaceae</taxon>
        <taxon>Microvirga</taxon>
    </lineage>
</organism>
<dbReference type="InterPro" id="IPR025736">
    <property type="entry name" value="PucR_C-HTH_dom"/>
</dbReference>
<dbReference type="InterPro" id="IPR051448">
    <property type="entry name" value="CdaR-like_regulators"/>
</dbReference>
<dbReference type="Proteomes" id="UP000403266">
    <property type="component" value="Unassembled WGS sequence"/>
</dbReference>
<comment type="caution">
    <text evidence="4">The sequence shown here is derived from an EMBL/GenBank/DDBJ whole genome shotgun (WGS) entry which is preliminary data.</text>
</comment>
<dbReference type="Pfam" id="PF13556">
    <property type="entry name" value="HTH_30"/>
    <property type="match status" value="1"/>
</dbReference>
<sequence>MKDVSNADFVNKKKQHLFSELLAGSGDSLASSLMRYRFTIKQYCQIAVIRVAETNSHSNPDVLLQMEISRLSARLGTINHYSFYSDDDLVFLFSAQTMASMEASVARLRQAIEGQRVFCGVSSVYESSMAHALHYQNAVESLNLLSSKGSFGYLQYDRIGIERLLINQPKQQIVRFADDILRPILEYGNKGPSLYSTLVTYIGTGKSVADSARCLKIHPNTLYQRLSKIEDLTGLSLSNAEDFMMLSLACHLRKAYVDDSRSRTLVRGSDILSARSRE</sequence>
<evidence type="ECO:0008006" key="6">
    <source>
        <dbReference type="Google" id="ProtNLM"/>
    </source>
</evidence>
<gene>
    <name evidence="4" type="ORF">FS320_30225</name>
</gene>
<comment type="similarity">
    <text evidence="1">Belongs to the CdaR family.</text>
</comment>
<dbReference type="InterPro" id="IPR041522">
    <property type="entry name" value="CdaR_GGDEF"/>
</dbReference>
<reference evidence="4 5" key="1">
    <citation type="journal article" date="2019" name="Syst. Appl. Microbiol.">
        <title>Microvirga tunisiensis sp. nov., a root nodule symbiotic bacterium isolated from Lupinus micranthus and L. luteus grown in Northern Tunisia.</title>
        <authorList>
            <person name="Msaddak A."/>
            <person name="Rejili M."/>
            <person name="Duran D."/>
            <person name="Mars M."/>
            <person name="Palacios J.M."/>
            <person name="Ruiz-Argueso T."/>
            <person name="Rey L."/>
            <person name="Imperial J."/>
        </authorList>
    </citation>
    <scope>NUCLEOTIDE SEQUENCE [LARGE SCALE GENOMIC DNA]</scope>
    <source>
        <strain evidence="4 5">Lmie10</strain>
    </source>
</reference>
<feature type="domain" description="PucR C-terminal helix-turn-helix" evidence="2">
    <location>
        <begin position="194"/>
        <end position="251"/>
    </location>
</feature>
<dbReference type="PANTHER" id="PTHR33744:SF1">
    <property type="entry name" value="DNA-BINDING TRANSCRIPTIONAL ACTIVATOR ADER"/>
    <property type="match status" value="1"/>
</dbReference>
<keyword evidence="5" id="KW-1185">Reference proteome</keyword>
<accession>A0A5N7MQN7</accession>
<dbReference type="OrthoDB" id="9792148at2"/>
<dbReference type="RefSeq" id="WP_152715974.1">
    <property type="nucleotide sequence ID" value="NZ_VOSJ01000223.1"/>
</dbReference>
<dbReference type="InterPro" id="IPR042070">
    <property type="entry name" value="PucR_C-HTH_sf"/>
</dbReference>
<evidence type="ECO:0000256" key="1">
    <source>
        <dbReference type="ARBA" id="ARBA00006754"/>
    </source>
</evidence>
<proteinExistence type="inferred from homology"/>
<name>A0A5N7MQN7_9HYPH</name>
<dbReference type="Pfam" id="PF17853">
    <property type="entry name" value="GGDEF_2"/>
    <property type="match status" value="1"/>
</dbReference>
<dbReference type="AlphaFoldDB" id="A0A5N7MQN7"/>
<protein>
    <recommendedName>
        <fullName evidence="6">PucR C-terminal helix-turn-helix domain-containing protein</fullName>
    </recommendedName>
</protein>
<dbReference type="Gene3D" id="1.10.10.2840">
    <property type="entry name" value="PucR C-terminal helix-turn-helix domain"/>
    <property type="match status" value="1"/>
</dbReference>